<sequence length="410" mass="45047">MTIADPSIVKVLFIGAGDINFGCGEGPWNHSIRLEKILGSRLHVLGVVDPNLSRAESQIGAKRADPKTHAAWAGATVFPNVPHAAAALEAHSITLIVNGCPPPFRGTTLKGKDLDMQLMKHFPDVRGLLIEKPISSSDPAHFDLETVAFGLREWQAKPSVLSVGYMLRYLSPVAKIRSVLAEHNLVPMCVSARYFMAYPLAVNAQWWTKSIWGGPVVEQATHFVDLVRFLAGSDVGNEVVMDTVQASSVEWDEDAGVLGAQGFDESLIQEDQRIPRLTTAFWKHQRGTVATLTHGVALQGAEYSTEIEILADGWRFKLQEAYSTCPTLTIRSPASNDDTIIEYPNEDPFATEFQVIVDALDGQSDQQPLSSWTDALQTYKLTWAIRRASEETRRRNKGTRHNGSATNGTS</sequence>
<dbReference type="Pfam" id="PF08635">
    <property type="entry name" value="ox_reductase_C"/>
    <property type="match status" value="1"/>
</dbReference>
<keyword evidence="4" id="KW-1185">Reference proteome</keyword>
<protein>
    <recommendedName>
        <fullName evidence="2">Oxidoreductase putative C-terminal domain-containing protein</fullName>
    </recommendedName>
</protein>
<evidence type="ECO:0000313" key="4">
    <source>
        <dbReference type="Proteomes" id="UP000245942"/>
    </source>
</evidence>
<dbReference type="GeneID" id="37014448"/>
<dbReference type="PANTHER" id="PTHR43249:SF1">
    <property type="entry name" value="D-GLUCOSIDE 3-DEHYDROGENASE"/>
    <property type="match status" value="1"/>
</dbReference>
<dbReference type="STRING" id="1684307.A0A316U6F7"/>
<dbReference type="InterPro" id="IPR052515">
    <property type="entry name" value="Gfo/Idh/MocA_Oxidoreductase"/>
</dbReference>
<evidence type="ECO:0000256" key="1">
    <source>
        <dbReference type="SAM" id="MobiDB-lite"/>
    </source>
</evidence>
<gene>
    <name evidence="3" type="ORF">BCV69DRAFT_283450</name>
</gene>
<evidence type="ECO:0000313" key="3">
    <source>
        <dbReference type="EMBL" id="PWN19923.1"/>
    </source>
</evidence>
<dbReference type="AlphaFoldDB" id="A0A316U6F7"/>
<dbReference type="Gene3D" id="3.40.50.720">
    <property type="entry name" value="NAD(P)-binding Rossmann-like Domain"/>
    <property type="match status" value="1"/>
</dbReference>
<dbReference type="InterPro" id="IPR013944">
    <property type="entry name" value="OxRdtase_put_C"/>
</dbReference>
<accession>A0A316U6F7</accession>
<evidence type="ECO:0000259" key="2">
    <source>
        <dbReference type="Pfam" id="PF08635"/>
    </source>
</evidence>
<dbReference type="PANTHER" id="PTHR43249">
    <property type="entry name" value="UDP-N-ACETYL-2-AMINO-2-DEOXY-D-GLUCURONATE OXIDASE"/>
    <property type="match status" value="1"/>
</dbReference>
<feature type="domain" description="Oxidoreductase putative C-terminal" evidence="2">
    <location>
        <begin position="168"/>
        <end position="314"/>
    </location>
</feature>
<feature type="compositionally biased region" description="Polar residues" evidence="1">
    <location>
        <begin position="401"/>
        <end position="410"/>
    </location>
</feature>
<proteinExistence type="predicted"/>
<dbReference type="EMBL" id="KZ819329">
    <property type="protein sequence ID" value="PWN19923.1"/>
    <property type="molecule type" value="Genomic_DNA"/>
</dbReference>
<reference evidence="3 4" key="1">
    <citation type="journal article" date="2018" name="Mol. Biol. Evol.">
        <title>Broad Genomic Sampling Reveals a Smut Pathogenic Ancestry of the Fungal Clade Ustilaginomycotina.</title>
        <authorList>
            <person name="Kijpornyongpan T."/>
            <person name="Mondo S.J."/>
            <person name="Barry K."/>
            <person name="Sandor L."/>
            <person name="Lee J."/>
            <person name="Lipzen A."/>
            <person name="Pangilinan J."/>
            <person name="LaButti K."/>
            <person name="Hainaut M."/>
            <person name="Henrissat B."/>
            <person name="Grigoriev I.V."/>
            <person name="Spatafora J.W."/>
            <person name="Aime M.C."/>
        </authorList>
    </citation>
    <scope>NUCLEOTIDE SEQUENCE [LARGE SCALE GENOMIC DNA]</scope>
    <source>
        <strain evidence="3 4">MCA 4718</strain>
    </source>
</reference>
<feature type="region of interest" description="Disordered" evidence="1">
    <location>
        <begin position="390"/>
        <end position="410"/>
    </location>
</feature>
<dbReference type="Gene3D" id="3.30.360.10">
    <property type="entry name" value="Dihydrodipicolinate Reductase, domain 2"/>
    <property type="match status" value="1"/>
</dbReference>
<dbReference type="Proteomes" id="UP000245942">
    <property type="component" value="Unassembled WGS sequence"/>
</dbReference>
<name>A0A316U6F7_9BASI</name>
<dbReference type="RefSeq" id="XP_025347083.1">
    <property type="nucleotide sequence ID" value="XM_025492714.1"/>
</dbReference>
<organism evidence="3 4">
    <name type="scientific">Pseudomicrostroma glucosiphilum</name>
    <dbReference type="NCBI Taxonomy" id="1684307"/>
    <lineage>
        <taxon>Eukaryota</taxon>
        <taxon>Fungi</taxon>
        <taxon>Dikarya</taxon>
        <taxon>Basidiomycota</taxon>
        <taxon>Ustilaginomycotina</taxon>
        <taxon>Exobasidiomycetes</taxon>
        <taxon>Microstromatales</taxon>
        <taxon>Microstromatales incertae sedis</taxon>
        <taxon>Pseudomicrostroma</taxon>
    </lineage>
</organism>
<dbReference type="OrthoDB" id="10250282at2759"/>